<proteinExistence type="predicted"/>
<accession>A0A0A9C3K4</accession>
<organism evidence="1">
    <name type="scientific">Arundo donax</name>
    <name type="common">Giant reed</name>
    <name type="synonym">Donax arundinaceus</name>
    <dbReference type="NCBI Taxonomy" id="35708"/>
    <lineage>
        <taxon>Eukaryota</taxon>
        <taxon>Viridiplantae</taxon>
        <taxon>Streptophyta</taxon>
        <taxon>Embryophyta</taxon>
        <taxon>Tracheophyta</taxon>
        <taxon>Spermatophyta</taxon>
        <taxon>Magnoliopsida</taxon>
        <taxon>Liliopsida</taxon>
        <taxon>Poales</taxon>
        <taxon>Poaceae</taxon>
        <taxon>PACMAD clade</taxon>
        <taxon>Arundinoideae</taxon>
        <taxon>Arundineae</taxon>
        <taxon>Arundo</taxon>
    </lineage>
</organism>
<dbReference type="AlphaFoldDB" id="A0A0A9C3K4"/>
<dbReference type="EMBL" id="GBRH01227769">
    <property type="protein sequence ID" value="JAD70126.1"/>
    <property type="molecule type" value="Transcribed_RNA"/>
</dbReference>
<evidence type="ECO:0000313" key="1">
    <source>
        <dbReference type="EMBL" id="JAD70126.1"/>
    </source>
</evidence>
<protein>
    <submittedName>
        <fullName evidence="1">Uncharacterized protein</fullName>
    </submittedName>
</protein>
<reference evidence="1" key="1">
    <citation type="submission" date="2014-09" db="EMBL/GenBank/DDBJ databases">
        <authorList>
            <person name="Magalhaes I.L.F."/>
            <person name="Oliveira U."/>
            <person name="Santos F.R."/>
            <person name="Vidigal T.H.D.A."/>
            <person name="Brescovit A.D."/>
            <person name="Santos A.J."/>
        </authorList>
    </citation>
    <scope>NUCLEOTIDE SEQUENCE</scope>
    <source>
        <tissue evidence="1">Shoot tissue taken approximately 20 cm above the soil surface</tissue>
    </source>
</reference>
<reference evidence="1" key="2">
    <citation type="journal article" date="2015" name="Data Brief">
        <title>Shoot transcriptome of the giant reed, Arundo donax.</title>
        <authorList>
            <person name="Barrero R.A."/>
            <person name="Guerrero F.D."/>
            <person name="Moolhuijzen P."/>
            <person name="Goolsby J.A."/>
            <person name="Tidwell J."/>
            <person name="Bellgard S.E."/>
            <person name="Bellgard M.I."/>
        </authorList>
    </citation>
    <scope>NUCLEOTIDE SEQUENCE</scope>
    <source>
        <tissue evidence="1">Shoot tissue taken approximately 20 cm above the soil surface</tissue>
    </source>
</reference>
<sequence>MQISRLRIFTKSHNIFYMFCSAPGHEHCFHVAHICIPCNVVRDHVVKTQGNPSDQQQQILLYSTRAFF</sequence>
<name>A0A0A9C3K4_ARUDO</name>